<dbReference type="eggNOG" id="KOG1302">
    <property type="taxonomic scope" value="Eukaryota"/>
</dbReference>
<dbReference type="OMA" id="AYCGVVP"/>
<dbReference type="InterPro" id="IPR043155">
    <property type="entry name" value="VPS33_dom3b"/>
</dbReference>
<keyword evidence="3" id="KW-1185">Reference proteome</keyword>
<dbReference type="Proteomes" id="UP000005222">
    <property type="component" value="Chromosome F"/>
</dbReference>
<dbReference type="GO" id="GO:0016192">
    <property type="term" value="P:vesicle-mediated transport"/>
    <property type="evidence" value="ECO:0007669"/>
    <property type="project" value="InterPro"/>
</dbReference>
<dbReference type="InterPro" id="IPR043127">
    <property type="entry name" value="Sec-1-like_dom3a"/>
</dbReference>
<proteinExistence type="inferred from homology"/>
<evidence type="ECO:0000256" key="1">
    <source>
        <dbReference type="ARBA" id="ARBA00009884"/>
    </source>
</evidence>
<dbReference type="HOGENOM" id="CLU_344541_0_0_1"/>
<evidence type="ECO:0000313" key="3">
    <source>
        <dbReference type="Proteomes" id="UP000005222"/>
    </source>
</evidence>
<evidence type="ECO:0000313" key="2">
    <source>
        <dbReference type="EMBL" id="CCE89051.1"/>
    </source>
</evidence>
<comment type="similarity">
    <text evidence="1">Belongs to the STXBP/unc-18/SEC1 family.</text>
</comment>
<dbReference type="STRING" id="559304.G8YLW7"/>
<dbReference type="InterPro" id="IPR001619">
    <property type="entry name" value="Sec1-like"/>
</dbReference>
<protein>
    <submittedName>
        <fullName evidence="2">Piso0_001849 protein</fullName>
    </submittedName>
</protein>
<dbReference type="Gene3D" id="3.90.830.10">
    <property type="entry name" value="Syntaxin Binding Protein 1, Chain A, domain 2"/>
    <property type="match status" value="1"/>
</dbReference>
<organism evidence="2 3">
    <name type="scientific">Pichia sorbitophila (strain ATCC MYA-4447 / BCRC 22081 / CBS 7064 / NBRC 10061 / NRRL Y-12695)</name>
    <name type="common">Hybrid yeast</name>
    <dbReference type="NCBI Taxonomy" id="559304"/>
    <lineage>
        <taxon>Eukaryota</taxon>
        <taxon>Fungi</taxon>
        <taxon>Dikarya</taxon>
        <taxon>Ascomycota</taxon>
        <taxon>Saccharomycotina</taxon>
        <taxon>Pichiomycetes</taxon>
        <taxon>Debaryomycetaceae</taxon>
        <taxon>Millerozyma</taxon>
    </lineage>
</organism>
<dbReference type="Gene3D" id="3.40.50.2060">
    <property type="match status" value="1"/>
</dbReference>
<dbReference type="PANTHER" id="PTHR11679">
    <property type="entry name" value="VESICLE PROTEIN SORTING-ASSOCIATED"/>
    <property type="match status" value="1"/>
</dbReference>
<accession>G8YLW7</accession>
<dbReference type="AlphaFoldDB" id="G8YLW7"/>
<name>G8YLW7_PICSO</name>
<sequence length="690" mass="78192">MSKDEVDEYALNLESLNDTTVESLLNIFRKVSTSNNLLILDQSLSSFINYLIPFSTLKAKGKISQTIWLHSSVDVEIYGQFDSILIVIQKDPRSVQYLTNILRVLPKKKVYLIVKQLDKSFTYHLNKTLGGSLIFDQINNLDENAAIRLTPALRVFNWNTEPILLDAEARLLSTQEPFGGLDSYLNQPLLQVDGLANAFISLLKSSIDLNIPSLKLKNIYGKGDHAKLLIDIIQSEKMPDFINEELKPLEQEFYFTKAEGNANLVVLERNLDYLSLVMNQVTYSGLLDDLFSIDFDTLTVNGDKYRLNDELYQELKYYNFASIGTRLNQLAKFIQGEYKTKGNPGNLEDIKKLLNNLGSLTQKEELIKKHTTLSESILNIIQHGHLNDDDSYGNFKENETFLELENDLFESDYKTQIATLKSFLTKNFKLDIILSAAACISIVNDGIKERDLSWISDHIYENFGLVAIALFDLFLHHGIIRISGSTDLFGGAFSILSNSDKQESVKDYTTTNKKLGITAGTNAISSNYALINKFWNLHPQADDNEMPQISGSLTEEYSRPFFTLPSNSVPLLSRLTESLFIRDFLEYKPVNNLSRRPNWDRLGIDTMFHGSTTDINICDRSNDKGFARSGDVEYVILIILGGITRSEIACFRYMEERFKKMGINRQFIILTPGIVNNGKLISCLDNATQS</sequence>
<dbReference type="OrthoDB" id="10262287at2759"/>
<dbReference type="Gene3D" id="3.40.50.1910">
    <property type="match status" value="2"/>
</dbReference>
<dbReference type="EMBL" id="FO082054">
    <property type="protein sequence ID" value="CCE89051.1"/>
    <property type="molecule type" value="Genomic_DNA"/>
</dbReference>
<dbReference type="SUPFAM" id="SSF56815">
    <property type="entry name" value="Sec1/munc18-like (SM) proteins"/>
    <property type="match status" value="1"/>
</dbReference>
<dbReference type="InterPro" id="IPR043154">
    <property type="entry name" value="Sec-1-like_dom1"/>
</dbReference>
<dbReference type="Gene3D" id="1.25.40.850">
    <property type="match status" value="1"/>
</dbReference>
<dbReference type="FunCoup" id="G8YLW7">
    <property type="interactions" value="1211"/>
</dbReference>
<dbReference type="InParanoid" id="G8YLW7"/>
<gene>
    <name evidence="2" type="primary">Piso0_001849</name>
    <name evidence="2" type="ORF">GNLVRS01_PISO0F15405g</name>
</gene>
<dbReference type="InterPro" id="IPR036045">
    <property type="entry name" value="Sec1-like_sf"/>
</dbReference>
<dbReference type="InterPro" id="IPR027482">
    <property type="entry name" value="Sec1-like_dom2"/>
</dbReference>
<dbReference type="Pfam" id="PF00995">
    <property type="entry name" value="Sec1"/>
    <property type="match status" value="1"/>
</dbReference>
<reference evidence="2 3" key="1">
    <citation type="journal article" date="2012" name="G3 (Bethesda)">
        <title>Pichia sorbitophila, an interspecies yeast hybrid reveals early steps of genome resolution following polyploidization.</title>
        <authorList>
            <person name="Leh Louis V."/>
            <person name="Despons L."/>
            <person name="Friedrich A."/>
            <person name="Martin T."/>
            <person name="Durrens P."/>
            <person name="Casaregola S."/>
            <person name="Neuveglise C."/>
            <person name="Fairhead C."/>
            <person name="Marck C."/>
            <person name="Cruz J.A."/>
            <person name="Straub M.L."/>
            <person name="Kugler V."/>
            <person name="Sacerdot C."/>
            <person name="Uzunov Z."/>
            <person name="Thierry A."/>
            <person name="Weiss S."/>
            <person name="Bleykasten C."/>
            <person name="De Montigny J."/>
            <person name="Jacques N."/>
            <person name="Jung P."/>
            <person name="Lemaire M."/>
            <person name="Mallet S."/>
            <person name="Morel G."/>
            <person name="Richard G.F."/>
            <person name="Sarkar A."/>
            <person name="Savel G."/>
            <person name="Schacherer J."/>
            <person name="Seret M.L."/>
            <person name="Talla E."/>
            <person name="Samson G."/>
            <person name="Jubin C."/>
            <person name="Poulain J."/>
            <person name="Vacherie B."/>
            <person name="Barbe V."/>
            <person name="Pelletier E."/>
            <person name="Sherman D.J."/>
            <person name="Westhof E."/>
            <person name="Weissenbach J."/>
            <person name="Baret P.V."/>
            <person name="Wincker P."/>
            <person name="Gaillardin C."/>
            <person name="Dujon B."/>
            <person name="Souciet J.L."/>
        </authorList>
    </citation>
    <scope>NUCLEOTIDE SEQUENCE [LARGE SCALE GENOMIC DNA]</scope>
    <source>
        <strain evidence="3">ATCC MYA-4447 / BCRC 22081 / CBS 7064 / NBRC 10061 / NRRL Y-12695</strain>
    </source>
</reference>